<sequence length="113" mass="12798">MLKARKKTTLTTPMAIPSPMSQKIIEESLPSEKQPSITNANIHSMLLTLQDSMSKLQEMLKNHMETRADINELKEEMGKLKAEMKVDMSKLGEKIGIIQQSLEKNESTIKEVE</sequence>
<proteinExistence type="predicted"/>
<reference evidence="3" key="2">
    <citation type="submission" date="2017-11" db="EMBL/GenBank/DDBJ databases">
        <title>Coralsnake Venomics: Analyses of Venom Gland Transcriptomes and Proteomes of Six Brazilian Taxa.</title>
        <authorList>
            <person name="Aird S.D."/>
            <person name="Jorge da Silva N."/>
            <person name="Qiu L."/>
            <person name="Villar-Briones A."/>
            <person name="Aparecida-Saddi V."/>
            <person name="Campos-Telles M.P."/>
            <person name="Grau M."/>
            <person name="Mikheyev A.S."/>
        </authorList>
    </citation>
    <scope>NUCLEOTIDE SEQUENCE</scope>
    <source>
        <tissue evidence="3">Venom_gland</tissue>
    </source>
</reference>
<protein>
    <submittedName>
        <fullName evidence="3">Uncharacterized protein</fullName>
    </submittedName>
</protein>
<dbReference type="EMBL" id="IACM01019781">
    <property type="protein sequence ID" value="LAB19474.1"/>
    <property type="molecule type" value="Transcribed_RNA"/>
</dbReference>
<evidence type="ECO:0000256" key="1">
    <source>
        <dbReference type="SAM" id="Coils"/>
    </source>
</evidence>
<keyword evidence="1" id="KW-0175">Coiled coil</keyword>
<dbReference type="AlphaFoldDB" id="A0A2D4LFA6"/>
<feature type="coiled-coil region" evidence="1">
    <location>
        <begin position="46"/>
        <end position="90"/>
    </location>
</feature>
<accession>A0A2D4LFA6</accession>
<name>A0A2D4LFA6_9SAUR</name>
<reference evidence="3" key="1">
    <citation type="submission" date="2017-07" db="EMBL/GenBank/DDBJ databases">
        <authorList>
            <person name="Mikheyev A."/>
            <person name="Grau M."/>
        </authorList>
    </citation>
    <scope>NUCLEOTIDE SEQUENCE</scope>
    <source>
        <tissue evidence="3">Venom_gland</tissue>
    </source>
</reference>
<dbReference type="EMBL" id="IACM01019780">
    <property type="protein sequence ID" value="LAB19473.1"/>
    <property type="molecule type" value="Transcribed_RNA"/>
</dbReference>
<evidence type="ECO:0000313" key="3">
    <source>
        <dbReference type="EMBL" id="LAB19473.1"/>
    </source>
</evidence>
<organism evidence="3">
    <name type="scientific">Micrurus spixii</name>
    <name type="common">Amazon coral snake</name>
    <dbReference type="NCBI Taxonomy" id="129469"/>
    <lineage>
        <taxon>Eukaryota</taxon>
        <taxon>Metazoa</taxon>
        <taxon>Chordata</taxon>
        <taxon>Craniata</taxon>
        <taxon>Vertebrata</taxon>
        <taxon>Euteleostomi</taxon>
        <taxon>Lepidosauria</taxon>
        <taxon>Squamata</taxon>
        <taxon>Bifurcata</taxon>
        <taxon>Unidentata</taxon>
        <taxon>Episquamata</taxon>
        <taxon>Toxicofera</taxon>
        <taxon>Serpentes</taxon>
        <taxon>Colubroidea</taxon>
        <taxon>Elapidae</taxon>
        <taxon>Elapinae</taxon>
        <taxon>Micrurus</taxon>
    </lineage>
</organism>
<evidence type="ECO:0000256" key="2">
    <source>
        <dbReference type="SAM" id="MobiDB-lite"/>
    </source>
</evidence>
<feature type="region of interest" description="Disordered" evidence="2">
    <location>
        <begin position="1"/>
        <end position="21"/>
    </location>
</feature>